<gene>
    <name evidence="3" type="ORF">B0T24DRAFT_724657</name>
</gene>
<name>A0AAE0JTZ0_9PEZI</name>
<keyword evidence="3" id="KW-0418">Kinase</keyword>
<keyword evidence="3" id="KW-0808">Transferase</keyword>
<evidence type="ECO:0000256" key="1">
    <source>
        <dbReference type="SAM" id="MobiDB-lite"/>
    </source>
</evidence>
<dbReference type="Proteomes" id="UP001287356">
    <property type="component" value="Unassembled WGS sequence"/>
</dbReference>
<evidence type="ECO:0000313" key="3">
    <source>
        <dbReference type="EMBL" id="KAK3361452.1"/>
    </source>
</evidence>
<dbReference type="InterPro" id="IPR008271">
    <property type="entry name" value="Ser/Thr_kinase_AS"/>
</dbReference>
<dbReference type="EMBL" id="JAULSN010000011">
    <property type="protein sequence ID" value="KAK3361452.1"/>
    <property type="molecule type" value="Genomic_DNA"/>
</dbReference>
<accession>A0AAE0JTZ0</accession>
<keyword evidence="4" id="KW-1185">Reference proteome</keyword>
<reference evidence="3" key="2">
    <citation type="submission" date="2023-06" db="EMBL/GenBank/DDBJ databases">
        <authorList>
            <consortium name="Lawrence Berkeley National Laboratory"/>
            <person name="Haridas S."/>
            <person name="Hensen N."/>
            <person name="Bonometti L."/>
            <person name="Westerberg I."/>
            <person name="Brannstrom I.O."/>
            <person name="Guillou S."/>
            <person name="Cros-Aarteil S."/>
            <person name="Calhoun S."/>
            <person name="Kuo A."/>
            <person name="Mondo S."/>
            <person name="Pangilinan J."/>
            <person name="Riley R."/>
            <person name="Labutti K."/>
            <person name="Andreopoulos B."/>
            <person name="Lipzen A."/>
            <person name="Chen C."/>
            <person name="Yanf M."/>
            <person name="Daum C."/>
            <person name="Ng V."/>
            <person name="Clum A."/>
            <person name="Steindorff A."/>
            <person name="Ohm R."/>
            <person name="Martin F."/>
            <person name="Silar P."/>
            <person name="Natvig D."/>
            <person name="Lalanne C."/>
            <person name="Gautier V."/>
            <person name="Ament-Velasquez S.L."/>
            <person name="Kruys A."/>
            <person name="Hutchinson M.I."/>
            <person name="Powell A.J."/>
            <person name="Barry K."/>
            <person name="Miller A.N."/>
            <person name="Grigoriev I.V."/>
            <person name="Debuchy R."/>
            <person name="Gladieux P."/>
            <person name="Thoren M.H."/>
            <person name="Johannesson H."/>
        </authorList>
    </citation>
    <scope>NUCLEOTIDE SEQUENCE</scope>
    <source>
        <strain evidence="3">CBS 958.72</strain>
    </source>
</reference>
<feature type="domain" description="Protein kinase" evidence="2">
    <location>
        <begin position="185"/>
        <end position="570"/>
    </location>
</feature>
<dbReference type="GO" id="GO:0005524">
    <property type="term" value="F:ATP binding"/>
    <property type="evidence" value="ECO:0007669"/>
    <property type="project" value="InterPro"/>
</dbReference>
<proteinExistence type="predicted"/>
<feature type="region of interest" description="Disordered" evidence="1">
    <location>
        <begin position="514"/>
        <end position="566"/>
    </location>
</feature>
<dbReference type="PROSITE" id="PS00108">
    <property type="entry name" value="PROTEIN_KINASE_ST"/>
    <property type="match status" value="1"/>
</dbReference>
<dbReference type="Pfam" id="PF00069">
    <property type="entry name" value="Pkinase"/>
    <property type="match status" value="1"/>
</dbReference>
<dbReference type="PROSITE" id="PS50011">
    <property type="entry name" value="PROTEIN_KINASE_DOM"/>
    <property type="match status" value="1"/>
</dbReference>
<dbReference type="AlphaFoldDB" id="A0AAE0JTZ0"/>
<dbReference type="PANTHER" id="PTHR24359">
    <property type="entry name" value="SERINE/THREONINE-PROTEIN KINASE SBK1"/>
    <property type="match status" value="1"/>
</dbReference>
<dbReference type="PANTHER" id="PTHR24359:SF1">
    <property type="entry name" value="INHIBITOR OF NUCLEAR FACTOR KAPPA-B KINASE EPSILON SUBUNIT HOMOLOG 1-RELATED"/>
    <property type="match status" value="1"/>
</dbReference>
<comment type="caution">
    <text evidence="3">The sequence shown here is derived from an EMBL/GenBank/DDBJ whole genome shotgun (WGS) entry which is preliminary data.</text>
</comment>
<dbReference type="Gene3D" id="1.10.510.10">
    <property type="entry name" value="Transferase(Phosphotransferase) domain 1"/>
    <property type="match status" value="1"/>
</dbReference>
<protein>
    <submittedName>
        <fullName evidence="3">Kinase-like domain-containing protein</fullName>
    </submittedName>
</protein>
<dbReference type="SMART" id="SM00220">
    <property type="entry name" value="S_TKc"/>
    <property type="match status" value="1"/>
</dbReference>
<sequence length="650" mass="73735">MAPPRSENPNEQFRDVVTRCSWENEDGQEFLPHTELEKLATEKKVSEILRHSLSRLKSDFPESDTSSELFLEELTSFIIPNSVRIFLTLVMIEQPWLIQSFRINGRQQDTALPVPKSKAIVVGDRTVSTIPPWTPGGISAFYDQQWTFLSPILTTGTFSYGPFSNRDVLPYVQYKPKDGSYHNSKGYVEEERNGSYGVVEHRVIHADHIQLLDDQVTIRDKNNHHRVAVKRFSSNHKTKITNEARNLDLIRQKVKSDYIIKAIAFYEQGGQCYLVFPWAERGTLQEHWMHGGYESERTTLDKDFVAWFFQQLSGVTEAVAMMHEQLIRHGDLKPQNILCFPDTSQSSIPIRLVITDVGTAKQHVISTEERRRQEKSATTTTVSTVRYEAPELKNHDIDTLSAMSKTGKSTKQLSRTFDVWSLGCIWTEFVIWLLYGYNAGYDQFNTATEGNQFWQDSQGSHAIRDVRVTEHVNRWLDHVENLDGRCCTKTALGGLVSLIRTKLLVVEVEALHKPPEQSAATATSSTVSTTPSPSTSSPFWKRRPFQAKSGRGQPESRPATADTTNSTTTVYRATANDATRELKKITEQLKRNYINAAGQGNPKFTTGPKLLPDVPASTPYSSYIFDGRPAPEPEKKGKHLRDRLGRKRAR</sequence>
<evidence type="ECO:0000313" key="4">
    <source>
        <dbReference type="Proteomes" id="UP001287356"/>
    </source>
</evidence>
<dbReference type="SUPFAM" id="SSF56112">
    <property type="entry name" value="Protein kinase-like (PK-like)"/>
    <property type="match status" value="1"/>
</dbReference>
<feature type="region of interest" description="Disordered" evidence="1">
    <location>
        <begin position="622"/>
        <end position="650"/>
    </location>
</feature>
<feature type="compositionally biased region" description="Low complexity" evidence="1">
    <location>
        <begin position="518"/>
        <end position="538"/>
    </location>
</feature>
<feature type="compositionally biased region" description="Basic residues" evidence="1">
    <location>
        <begin position="636"/>
        <end position="650"/>
    </location>
</feature>
<dbReference type="InterPro" id="IPR000719">
    <property type="entry name" value="Prot_kinase_dom"/>
</dbReference>
<dbReference type="GO" id="GO:0004674">
    <property type="term" value="F:protein serine/threonine kinase activity"/>
    <property type="evidence" value="ECO:0007669"/>
    <property type="project" value="TreeGrafter"/>
</dbReference>
<reference evidence="3" key="1">
    <citation type="journal article" date="2023" name="Mol. Phylogenet. Evol.">
        <title>Genome-scale phylogeny and comparative genomics of the fungal order Sordariales.</title>
        <authorList>
            <person name="Hensen N."/>
            <person name="Bonometti L."/>
            <person name="Westerberg I."/>
            <person name="Brannstrom I.O."/>
            <person name="Guillou S."/>
            <person name="Cros-Aarteil S."/>
            <person name="Calhoun S."/>
            <person name="Haridas S."/>
            <person name="Kuo A."/>
            <person name="Mondo S."/>
            <person name="Pangilinan J."/>
            <person name="Riley R."/>
            <person name="LaButti K."/>
            <person name="Andreopoulos B."/>
            <person name="Lipzen A."/>
            <person name="Chen C."/>
            <person name="Yan M."/>
            <person name="Daum C."/>
            <person name="Ng V."/>
            <person name="Clum A."/>
            <person name="Steindorff A."/>
            <person name="Ohm R.A."/>
            <person name="Martin F."/>
            <person name="Silar P."/>
            <person name="Natvig D.O."/>
            <person name="Lalanne C."/>
            <person name="Gautier V."/>
            <person name="Ament-Velasquez S.L."/>
            <person name="Kruys A."/>
            <person name="Hutchinson M.I."/>
            <person name="Powell A.J."/>
            <person name="Barry K."/>
            <person name="Miller A.N."/>
            <person name="Grigoriev I.V."/>
            <person name="Debuchy R."/>
            <person name="Gladieux P."/>
            <person name="Hiltunen Thoren M."/>
            <person name="Johannesson H."/>
        </authorList>
    </citation>
    <scope>NUCLEOTIDE SEQUENCE</scope>
    <source>
        <strain evidence="3">CBS 958.72</strain>
    </source>
</reference>
<dbReference type="InterPro" id="IPR011009">
    <property type="entry name" value="Kinase-like_dom_sf"/>
</dbReference>
<evidence type="ECO:0000259" key="2">
    <source>
        <dbReference type="PROSITE" id="PS50011"/>
    </source>
</evidence>
<organism evidence="3 4">
    <name type="scientific">Lasiosphaeria ovina</name>
    <dbReference type="NCBI Taxonomy" id="92902"/>
    <lineage>
        <taxon>Eukaryota</taxon>
        <taxon>Fungi</taxon>
        <taxon>Dikarya</taxon>
        <taxon>Ascomycota</taxon>
        <taxon>Pezizomycotina</taxon>
        <taxon>Sordariomycetes</taxon>
        <taxon>Sordariomycetidae</taxon>
        <taxon>Sordariales</taxon>
        <taxon>Lasiosphaeriaceae</taxon>
        <taxon>Lasiosphaeria</taxon>
    </lineage>
</organism>
<dbReference type="CDD" id="cd00180">
    <property type="entry name" value="PKc"/>
    <property type="match status" value="1"/>
</dbReference>